<dbReference type="Pfam" id="PF00126">
    <property type="entry name" value="HTH_1"/>
    <property type="match status" value="1"/>
</dbReference>
<feature type="domain" description="HTH lysR-type" evidence="5">
    <location>
        <begin position="51"/>
        <end position="108"/>
    </location>
</feature>
<dbReference type="PANTHER" id="PTHR30537">
    <property type="entry name" value="HTH-TYPE TRANSCRIPTIONAL REGULATOR"/>
    <property type="match status" value="1"/>
</dbReference>
<organism evidence="6 7">
    <name type="scientific">Antrihabitans cavernicola</name>
    <dbReference type="NCBI Taxonomy" id="2495913"/>
    <lineage>
        <taxon>Bacteria</taxon>
        <taxon>Bacillati</taxon>
        <taxon>Actinomycetota</taxon>
        <taxon>Actinomycetes</taxon>
        <taxon>Mycobacteriales</taxon>
        <taxon>Nocardiaceae</taxon>
        <taxon>Antrihabitans</taxon>
    </lineage>
</organism>
<evidence type="ECO:0000313" key="6">
    <source>
        <dbReference type="EMBL" id="KAA0024897.1"/>
    </source>
</evidence>
<dbReference type="InterPro" id="IPR036388">
    <property type="entry name" value="WH-like_DNA-bd_sf"/>
</dbReference>
<dbReference type="GO" id="GO:0006351">
    <property type="term" value="P:DNA-templated transcription"/>
    <property type="evidence" value="ECO:0007669"/>
    <property type="project" value="TreeGrafter"/>
</dbReference>
<dbReference type="Gene3D" id="1.10.10.10">
    <property type="entry name" value="Winged helix-like DNA-binding domain superfamily/Winged helix DNA-binding domain"/>
    <property type="match status" value="1"/>
</dbReference>
<dbReference type="Gene3D" id="3.40.190.290">
    <property type="match status" value="1"/>
</dbReference>
<dbReference type="Pfam" id="PF03466">
    <property type="entry name" value="LysR_substrate"/>
    <property type="match status" value="1"/>
</dbReference>
<dbReference type="Proteomes" id="UP000322244">
    <property type="component" value="Unassembled WGS sequence"/>
</dbReference>
<proteinExistence type="inferred from homology"/>
<evidence type="ECO:0000256" key="1">
    <source>
        <dbReference type="ARBA" id="ARBA00009437"/>
    </source>
</evidence>
<dbReference type="InterPro" id="IPR005119">
    <property type="entry name" value="LysR_subst-bd"/>
</dbReference>
<evidence type="ECO:0000256" key="2">
    <source>
        <dbReference type="ARBA" id="ARBA00023015"/>
    </source>
</evidence>
<dbReference type="GO" id="GO:0043565">
    <property type="term" value="F:sequence-specific DNA binding"/>
    <property type="evidence" value="ECO:0007669"/>
    <property type="project" value="TreeGrafter"/>
</dbReference>
<keyword evidence="7" id="KW-1185">Reference proteome</keyword>
<dbReference type="PROSITE" id="PS50931">
    <property type="entry name" value="HTH_LYSR"/>
    <property type="match status" value="1"/>
</dbReference>
<dbReference type="InterPro" id="IPR036390">
    <property type="entry name" value="WH_DNA-bd_sf"/>
</dbReference>
<evidence type="ECO:0000313" key="7">
    <source>
        <dbReference type="Proteomes" id="UP000322244"/>
    </source>
</evidence>
<dbReference type="GO" id="GO:0003700">
    <property type="term" value="F:DNA-binding transcription factor activity"/>
    <property type="evidence" value="ECO:0007669"/>
    <property type="project" value="InterPro"/>
</dbReference>
<dbReference type="EMBL" id="VLNY01000001">
    <property type="protein sequence ID" value="KAA0024897.1"/>
    <property type="molecule type" value="Genomic_DNA"/>
</dbReference>
<dbReference type="InterPro" id="IPR000847">
    <property type="entry name" value="LysR_HTH_N"/>
</dbReference>
<evidence type="ECO:0000259" key="5">
    <source>
        <dbReference type="PROSITE" id="PS50931"/>
    </source>
</evidence>
<comment type="similarity">
    <text evidence="1">Belongs to the LysR transcriptional regulatory family.</text>
</comment>
<accession>A0A5A7SJG1</accession>
<gene>
    <name evidence="6" type="ORF">FOY51_02940</name>
</gene>
<name>A0A5A7SJG1_9NOCA</name>
<keyword evidence="4" id="KW-0804">Transcription</keyword>
<dbReference type="PANTHER" id="PTHR30537:SF3">
    <property type="entry name" value="TRANSCRIPTIONAL REGULATORY PROTEIN"/>
    <property type="match status" value="1"/>
</dbReference>
<comment type="caution">
    <text evidence="6">The sequence shown here is derived from an EMBL/GenBank/DDBJ whole genome shotgun (WGS) entry which is preliminary data.</text>
</comment>
<keyword evidence="3" id="KW-0238">DNA-binding</keyword>
<evidence type="ECO:0000256" key="3">
    <source>
        <dbReference type="ARBA" id="ARBA00023125"/>
    </source>
</evidence>
<sequence>MGLAIRVSAVGARSNCRRIGDVPATHCAKHRDRGAGTDPHVAGWCEDIAVLSPDDLRYFLAVAKTGRLVSAARELAVDHTTIGRRITALEKSLGQRLFDRGSKGWELTESGALLLEPAESVEAALIAAQDVIGSRGAELRGRVRVSSVDGFGAWCLAPALGKLRTAHPHLTIEVAANTAHLPLTVRDFDVAITMEEPSVTARVTKRWLTDYVMRMYATQEYLDRSPPVEVLEDLAEHTLIWWTDHRIDLETLAKVRETLGDNIQIQSTTVSFILEAAAGGAGIAVLPQFIAAHRPSLVHVLPEIEFRGNYWLVIPRELARLARIGAVVQVIDEIVDERRDEIAGAPR</sequence>
<keyword evidence="2" id="KW-0805">Transcription regulation</keyword>
<dbReference type="SUPFAM" id="SSF53850">
    <property type="entry name" value="Periplasmic binding protein-like II"/>
    <property type="match status" value="1"/>
</dbReference>
<evidence type="ECO:0000256" key="4">
    <source>
        <dbReference type="ARBA" id="ARBA00023163"/>
    </source>
</evidence>
<protein>
    <submittedName>
        <fullName evidence="6">LysR family transcriptional regulator</fullName>
    </submittedName>
</protein>
<dbReference type="InterPro" id="IPR058163">
    <property type="entry name" value="LysR-type_TF_proteobact-type"/>
</dbReference>
<reference evidence="6 7" key="1">
    <citation type="submission" date="2019-07" db="EMBL/GenBank/DDBJ databases">
        <title>Rhodococcus cavernicolus sp. nov., isolated from a cave.</title>
        <authorList>
            <person name="Lee S.D."/>
        </authorList>
    </citation>
    <scope>NUCLEOTIDE SEQUENCE [LARGE SCALE GENOMIC DNA]</scope>
    <source>
        <strain evidence="6 7">C1-24</strain>
    </source>
</reference>
<dbReference type="AlphaFoldDB" id="A0A5A7SJG1"/>
<dbReference type="OrthoDB" id="570111at2"/>
<dbReference type="SUPFAM" id="SSF46785">
    <property type="entry name" value="Winged helix' DNA-binding domain"/>
    <property type="match status" value="1"/>
</dbReference>